<protein>
    <submittedName>
        <fullName evidence="2">Uncharacterized protein</fullName>
    </submittedName>
</protein>
<sequence>MCDRSAMILRSVSGKREGRERERCDEEAARTRRGIRKKAKRIARSIYYLTRLEMDRRKKKKEKEKKNEVGSHEPLCGKGRTDVNVCRYRVKTERALACAGCEARKSRVENTYIRHSAAGRSKSSNCPRVADQASVQKPAVDDVVVATFKKKEQKKKKGKKGERERARERDADRQPKETEKHKRKMRRTFIPAPEVLRRNRLRLLFSQARHSRRAERNYIVKDNERRFNNLTRDNAGSKGLSSLTVDYLTRRKHRLSKTSDLQFRRSHFSLLTLGSRRMKTDSGTRAREKASFTAH</sequence>
<evidence type="ECO:0000313" key="2">
    <source>
        <dbReference type="EMBL" id="KAL0117922.1"/>
    </source>
</evidence>
<evidence type="ECO:0000313" key="3">
    <source>
        <dbReference type="Proteomes" id="UP001430953"/>
    </source>
</evidence>
<reference evidence="2 3" key="1">
    <citation type="submission" date="2023-03" db="EMBL/GenBank/DDBJ databases">
        <title>High recombination rates correlate with genetic variation in Cardiocondyla obscurior ants.</title>
        <authorList>
            <person name="Errbii M."/>
        </authorList>
    </citation>
    <scope>NUCLEOTIDE SEQUENCE [LARGE SCALE GENOMIC DNA]</scope>
    <source>
        <strain evidence="2">Alpha-2009</strain>
        <tissue evidence="2">Whole body</tissue>
    </source>
</reference>
<feature type="compositionally biased region" description="Basic and acidic residues" evidence="1">
    <location>
        <begin position="161"/>
        <end position="180"/>
    </location>
</feature>
<gene>
    <name evidence="2" type="ORF">PUN28_008954</name>
</gene>
<organism evidence="2 3">
    <name type="scientific">Cardiocondyla obscurior</name>
    <dbReference type="NCBI Taxonomy" id="286306"/>
    <lineage>
        <taxon>Eukaryota</taxon>
        <taxon>Metazoa</taxon>
        <taxon>Ecdysozoa</taxon>
        <taxon>Arthropoda</taxon>
        <taxon>Hexapoda</taxon>
        <taxon>Insecta</taxon>
        <taxon>Pterygota</taxon>
        <taxon>Neoptera</taxon>
        <taxon>Endopterygota</taxon>
        <taxon>Hymenoptera</taxon>
        <taxon>Apocrita</taxon>
        <taxon>Aculeata</taxon>
        <taxon>Formicoidea</taxon>
        <taxon>Formicidae</taxon>
        <taxon>Myrmicinae</taxon>
        <taxon>Cardiocondyla</taxon>
    </lineage>
</organism>
<proteinExistence type="predicted"/>
<dbReference type="Proteomes" id="UP001430953">
    <property type="component" value="Unassembled WGS sequence"/>
</dbReference>
<keyword evidence="3" id="KW-1185">Reference proteome</keyword>
<feature type="region of interest" description="Disordered" evidence="1">
    <location>
        <begin position="115"/>
        <end position="134"/>
    </location>
</feature>
<dbReference type="EMBL" id="JADYXP020000008">
    <property type="protein sequence ID" value="KAL0117922.1"/>
    <property type="molecule type" value="Genomic_DNA"/>
</dbReference>
<name>A0AAW2FUT1_9HYME</name>
<comment type="caution">
    <text evidence="2">The sequence shown here is derived from an EMBL/GenBank/DDBJ whole genome shotgun (WGS) entry which is preliminary data.</text>
</comment>
<accession>A0AAW2FUT1</accession>
<feature type="compositionally biased region" description="Basic residues" evidence="1">
    <location>
        <begin position="151"/>
        <end position="160"/>
    </location>
</feature>
<feature type="region of interest" description="Disordered" evidence="1">
    <location>
        <begin position="149"/>
        <end position="185"/>
    </location>
</feature>
<evidence type="ECO:0000256" key="1">
    <source>
        <dbReference type="SAM" id="MobiDB-lite"/>
    </source>
</evidence>
<dbReference type="AlphaFoldDB" id="A0AAW2FUT1"/>